<evidence type="ECO:0008006" key="4">
    <source>
        <dbReference type="Google" id="ProtNLM"/>
    </source>
</evidence>
<sequence>MAGLTVLAGAAPSAGVPVLAGAAPAAPAAAPSAGVPAAPPPAVITCSPAAPLEQSGDERPAGPAVGLCVTVAGANMTVTAAADCACTVSGTWTARRGDDEDDTASGTLGGRATYPGPGTYAFTAAVSLGGAPRTGAVPLTGTVEGTFTFAAPKPVSGHRIEVAPPAALAPGTTTTLTYTVERTADDGDGSARLGLIGEPGTGIRLDSTDVRCVNPLTGRYPSTARSPHALDCALTDLQPGRPATVTVHVTIPADTCSTVVSKLGYWTPNGQQVAGAMVDGPTVKCR</sequence>
<evidence type="ECO:0000256" key="1">
    <source>
        <dbReference type="SAM" id="SignalP"/>
    </source>
</evidence>
<comment type="caution">
    <text evidence="2">The sequence shown here is derived from an EMBL/GenBank/DDBJ whole genome shotgun (WGS) entry which is preliminary data.</text>
</comment>
<feature type="signal peptide" evidence="1">
    <location>
        <begin position="1"/>
        <end position="22"/>
    </location>
</feature>
<dbReference type="Proteomes" id="UP000095329">
    <property type="component" value="Unassembled WGS sequence"/>
</dbReference>
<protein>
    <recommendedName>
        <fullName evidence="4">Ig-like domain-containing protein</fullName>
    </recommendedName>
</protein>
<dbReference type="AlphaFoldDB" id="A0A1D3E0M8"/>
<organism evidence="2 3">
    <name type="scientific">Streptomyces thermolilacinus SPC6</name>
    <dbReference type="NCBI Taxonomy" id="1306406"/>
    <lineage>
        <taxon>Bacteria</taxon>
        <taxon>Bacillati</taxon>
        <taxon>Actinomycetota</taxon>
        <taxon>Actinomycetes</taxon>
        <taxon>Kitasatosporales</taxon>
        <taxon>Streptomycetaceae</taxon>
        <taxon>Streptomyces</taxon>
    </lineage>
</organism>
<dbReference type="eggNOG" id="ENOG5031B53">
    <property type="taxonomic scope" value="Bacteria"/>
</dbReference>
<keyword evidence="1" id="KW-0732">Signal</keyword>
<reference evidence="2 3" key="1">
    <citation type="journal article" date="2013" name="Genome Announc.">
        <title>Genome Sequence of Streptomyces violaceusniger Strain SPC6, a Halotolerant Streptomycete That Exhibits Rapid Growth and Development.</title>
        <authorList>
            <person name="Chen X."/>
            <person name="Zhang B."/>
            <person name="Zhang W."/>
            <person name="Wu X."/>
            <person name="Zhang M."/>
            <person name="Chen T."/>
            <person name="Liu G."/>
            <person name="Dyson P."/>
        </authorList>
    </citation>
    <scope>NUCLEOTIDE SEQUENCE [LARGE SCALE GENOMIC DNA]</scope>
    <source>
        <strain evidence="2 3">SPC6</strain>
    </source>
</reference>
<feature type="chain" id="PRO_5008915016" description="Ig-like domain-containing protein" evidence="1">
    <location>
        <begin position="23"/>
        <end position="286"/>
    </location>
</feature>
<dbReference type="EMBL" id="ASHX02000001">
    <property type="protein sequence ID" value="OEJ98098.1"/>
    <property type="molecule type" value="Genomic_DNA"/>
</dbReference>
<evidence type="ECO:0000313" key="2">
    <source>
        <dbReference type="EMBL" id="OEJ98098.1"/>
    </source>
</evidence>
<proteinExistence type="predicted"/>
<accession>A0A1D3E0M8</accession>
<name>A0A1D3E0M8_9ACTN</name>
<gene>
    <name evidence="2" type="ORF">J116_015705</name>
</gene>
<keyword evidence="3" id="KW-1185">Reference proteome</keyword>
<evidence type="ECO:0000313" key="3">
    <source>
        <dbReference type="Proteomes" id="UP000095329"/>
    </source>
</evidence>